<dbReference type="AlphaFoldDB" id="A0A645IWU6"/>
<dbReference type="InterPro" id="IPR008257">
    <property type="entry name" value="Pept_M19"/>
</dbReference>
<evidence type="ECO:0000313" key="1">
    <source>
        <dbReference type="EMBL" id="MPN55878.1"/>
    </source>
</evidence>
<dbReference type="InterPro" id="IPR032466">
    <property type="entry name" value="Metal_Hydrolase"/>
</dbReference>
<proteinExistence type="predicted"/>
<evidence type="ECO:0008006" key="2">
    <source>
        <dbReference type="Google" id="ProtNLM"/>
    </source>
</evidence>
<dbReference type="GO" id="GO:0006508">
    <property type="term" value="P:proteolysis"/>
    <property type="evidence" value="ECO:0007669"/>
    <property type="project" value="InterPro"/>
</dbReference>
<dbReference type="EMBL" id="VSSQ01125585">
    <property type="protein sequence ID" value="MPN55878.1"/>
    <property type="molecule type" value="Genomic_DNA"/>
</dbReference>
<dbReference type="Pfam" id="PF01244">
    <property type="entry name" value="Peptidase_M19"/>
    <property type="match status" value="1"/>
</dbReference>
<dbReference type="PROSITE" id="PS51365">
    <property type="entry name" value="RENAL_DIPEPTIDASE_2"/>
    <property type="match status" value="1"/>
</dbReference>
<dbReference type="PANTHER" id="PTHR10443:SF12">
    <property type="entry name" value="DIPEPTIDASE"/>
    <property type="match status" value="1"/>
</dbReference>
<accession>A0A645IWU6</accession>
<sequence length="134" mass="14813">MLEVSKLPVVASHSGVYSIKNHKRNLKDNEIRAIAAHGGLIQVATGRFFLSNKPKSEVTVKDIADHIDYVKSLVGIKHVGIGTDFDGGGGVVGMETAAKMKNLTIELLKRGYTKKELRYFWGENLLRILRAHSK</sequence>
<name>A0A645IWU6_9ZZZZ</name>
<gene>
    <name evidence="1" type="ORF">SDC9_203562</name>
</gene>
<comment type="caution">
    <text evidence="1">The sequence shown here is derived from an EMBL/GenBank/DDBJ whole genome shotgun (WGS) entry which is preliminary data.</text>
</comment>
<dbReference type="GO" id="GO:0070573">
    <property type="term" value="F:metallodipeptidase activity"/>
    <property type="evidence" value="ECO:0007669"/>
    <property type="project" value="InterPro"/>
</dbReference>
<reference evidence="1" key="1">
    <citation type="submission" date="2019-08" db="EMBL/GenBank/DDBJ databases">
        <authorList>
            <person name="Kucharzyk K."/>
            <person name="Murdoch R.W."/>
            <person name="Higgins S."/>
            <person name="Loffler F."/>
        </authorList>
    </citation>
    <scope>NUCLEOTIDE SEQUENCE</scope>
</reference>
<organism evidence="1">
    <name type="scientific">bioreactor metagenome</name>
    <dbReference type="NCBI Taxonomy" id="1076179"/>
    <lineage>
        <taxon>unclassified sequences</taxon>
        <taxon>metagenomes</taxon>
        <taxon>ecological metagenomes</taxon>
    </lineage>
</organism>
<dbReference type="Gene3D" id="3.20.20.140">
    <property type="entry name" value="Metal-dependent hydrolases"/>
    <property type="match status" value="1"/>
</dbReference>
<protein>
    <recommendedName>
        <fullName evidence="2">Membrane dipeptidase (Peptidase family M19)</fullName>
    </recommendedName>
</protein>
<dbReference type="PANTHER" id="PTHR10443">
    <property type="entry name" value="MICROSOMAL DIPEPTIDASE"/>
    <property type="match status" value="1"/>
</dbReference>
<dbReference type="SUPFAM" id="SSF51556">
    <property type="entry name" value="Metallo-dependent hydrolases"/>
    <property type="match status" value="1"/>
</dbReference>